<protein>
    <submittedName>
        <fullName evidence="8">Carbohydrate kinase</fullName>
        <ecNumber evidence="8">2.7.1.-</ecNumber>
    </submittedName>
</protein>
<dbReference type="SUPFAM" id="SSF53613">
    <property type="entry name" value="Ribokinase-like"/>
    <property type="match status" value="1"/>
</dbReference>
<evidence type="ECO:0000313" key="9">
    <source>
        <dbReference type="Proteomes" id="UP001556653"/>
    </source>
</evidence>
<proteinExistence type="inferred from homology"/>
<keyword evidence="4 6" id="KW-0418">Kinase</keyword>
<evidence type="ECO:0000259" key="7">
    <source>
        <dbReference type="Pfam" id="PF00294"/>
    </source>
</evidence>
<comment type="caution">
    <text evidence="8">The sequence shown here is derived from an EMBL/GenBank/DDBJ whole genome shotgun (WGS) entry which is preliminary data.</text>
</comment>
<organism evidence="8 9">
    <name type="scientific">Spiribacter onubensis</name>
    <dbReference type="NCBI Taxonomy" id="3122420"/>
    <lineage>
        <taxon>Bacteria</taxon>
        <taxon>Pseudomonadati</taxon>
        <taxon>Pseudomonadota</taxon>
        <taxon>Gammaproteobacteria</taxon>
        <taxon>Chromatiales</taxon>
        <taxon>Ectothiorhodospiraceae</taxon>
        <taxon>Spiribacter</taxon>
    </lineage>
</organism>
<gene>
    <name evidence="8" type="ORF">V6X64_03545</name>
</gene>
<dbReference type="RefSeq" id="WP_367966550.1">
    <property type="nucleotide sequence ID" value="NZ_JBAKFJ010000001.1"/>
</dbReference>
<evidence type="ECO:0000256" key="5">
    <source>
        <dbReference type="ARBA" id="ARBA00022840"/>
    </source>
</evidence>
<feature type="domain" description="Carbohydrate kinase PfkB" evidence="7">
    <location>
        <begin position="25"/>
        <end position="307"/>
    </location>
</feature>
<evidence type="ECO:0000256" key="3">
    <source>
        <dbReference type="ARBA" id="ARBA00022741"/>
    </source>
</evidence>
<dbReference type="InterPro" id="IPR050306">
    <property type="entry name" value="PfkB_Carbo_kinase"/>
</dbReference>
<dbReference type="InterPro" id="IPR011611">
    <property type="entry name" value="PfkB_dom"/>
</dbReference>
<dbReference type="CDD" id="cd01167">
    <property type="entry name" value="bac_FRK"/>
    <property type="match status" value="1"/>
</dbReference>
<keyword evidence="2 6" id="KW-0808">Transferase</keyword>
<dbReference type="InterPro" id="IPR029056">
    <property type="entry name" value="Ribokinase-like"/>
</dbReference>
<accession>A0ABV3S7G2</accession>
<reference evidence="8 9" key="1">
    <citation type="submission" date="2024-02" db="EMBL/GenBank/DDBJ databases">
        <title>New especies of Spiribacter isolated from saline water.</title>
        <authorList>
            <person name="Leon M.J."/>
            <person name="De La Haba R."/>
            <person name="Sanchez-Porro C."/>
            <person name="Ventosa A."/>
        </authorList>
    </citation>
    <scope>NUCLEOTIDE SEQUENCE [LARGE SCALE GENOMIC DNA]</scope>
    <source>
        <strain evidence="9">ag22IC4-227</strain>
    </source>
</reference>
<evidence type="ECO:0000313" key="8">
    <source>
        <dbReference type="EMBL" id="MEX0386071.1"/>
    </source>
</evidence>
<name>A0ABV3S7G2_9GAMM</name>
<keyword evidence="9" id="KW-1185">Reference proteome</keyword>
<dbReference type="PANTHER" id="PTHR43085">
    <property type="entry name" value="HEXOKINASE FAMILY MEMBER"/>
    <property type="match status" value="1"/>
</dbReference>
<dbReference type="InterPro" id="IPR002139">
    <property type="entry name" value="Ribo/fructo_kinase"/>
</dbReference>
<dbReference type="EC" id="2.7.1.-" evidence="8"/>
<dbReference type="GO" id="GO:0016301">
    <property type="term" value="F:kinase activity"/>
    <property type="evidence" value="ECO:0007669"/>
    <property type="project" value="UniProtKB-KW"/>
</dbReference>
<dbReference type="InterPro" id="IPR002173">
    <property type="entry name" value="Carboh/pur_kinase_PfkB_CS"/>
</dbReference>
<dbReference type="Gene3D" id="3.40.1190.20">
    <property type="match status" value="1"/>
</dbReference>
<keyword evidence="5" id="KW-0067">ATP-binding</keyword>
<evidence type="ECO:0000256" key="2">
    <source>
        <dbReference type="ARBA" id="ARBA00022679"/>
    </source>
</evidence>
<evidence type="ECO:0000256" key="4">
    <source>
        <dbReference type="ARBA" id="ARBA00022777"/>
    </source>
</evidence>
<dbReference type="EMBL" id="JBAKFJ010000001">
    <property type="protein sequence ID" value="MEX0386071.1"/>
    <property type="molecule type" value="Genomic_DNA"/>
</dbReference>
<comment type="similarity">
    <text evidence="1 6">Belongs to the carbohydrate kinase PfkB family.</text>
</comment>
<evidence type="ECO:0000256" key="6">
    <source>
        <dbReference type="RuleBase" id="RU003704"/>
    </source>
</evidence>
<dbReference type="Pfam" id="PF00294">
    <property type="entry name" value="PfkB"/>
    <property type="match status" value="1"/>
</dbReference>
<dbReference type="Proteomes" id="UP001556653">
    <property type="component" value="Unassembled WGS sequence"/>
</dbReference>
<dbReference type="PROSITE" id="PS00584">
    <property type="entry name" value="PFKB_KINASES_2"/>
    <property type="match status" value="1"/>
</dbReference>
<dbReference type="PRINTS" id="PR00990">
    <property type="entry name" value="RIBOKINASE"/>
</dbReference>
<keyword evidence="3" id="KW-0547">Nucleotide-binding</keyword>
<dbReference type="PANTHER" id="PTHR43085:SF1">
    <property type="entry name" value="PSEUDOURIDINE KINASE-RELATED"/>
    <property type="match status" value="1"/>
</dbReference>
<sequence length="313" mass="33012">MSEPTIFCCGEALVDMLPEVLADGRAAFSPHPGGAVFNTAIALGRLGMDVGLVTGLSSDFFGDLLREALAESGVDARYAVVSDQPTTLAFVRLDAGQARYRFYDEQSAGRMLEVSDMPALPEWASALFFGGISLACEPAADAYAALAERSEGRVIMVDPNIRPGFIENDVRYRDRLRRLFAVADVVKVSDEDLAWLEPGAESMAGQVAGLRRQGAGLVLVTRGGEGVEAWLPDGGQLHVPVVPVEVVDTVGAGDTFNAGFLACLASNACLTRGFLAAPDAEVLTEAIAWGARVAGLTVQRAGANPPWREELGG</sequence>
<evidence type="ECO:0000256" key="1">
    <source>
        <dbReference type="ARBA" id="ARBA00010688"/>
    </source>
</evidence>